<dbReference type="InterPro" id="IPR020449">
    <property type="entry name" value="Tscrpt_reg_AraC-type_HTH"/>
</dbReference>
<evidence type="ECO:0000313" key="5">
    <source>
        <dbReference type="EMBL" id="WVX79917.1"/>
    </source>
</evidence>
<dbReference type="InterPro" id="IPR018060">
    <property type="entry name" value="HTH_AraC"/>
</dbReference>
<reference evidence="5 6" key="1">
    <citation type="submission" date="2023-10" db="EMBL/GenBank/DDBJ databases">
        <title>Niallia locisalis sp.nov. isolated from a salt pond sample.</title>
        <authorList>
            <person name="Li X.-J."/>
            <person name="Dong L."/>
        </authorList>
    </citation>
    <scope>NUCLEOTIDE SEQUENCE [LARGE SCALE GENOMIC DNA]</scope>
    <source>
        <strain evidence="5 6">DSM 29761</strain>
    </source>
</reference>
<dbReference type="RefSeq" id="WP_338448848.1">
    <property type="nucleotide sequence ID" value="NZ_CP137640.1"/>
</dbReference>
<dbReference type="PANTHER" id="PTHR43280:SF28">
    <property type="entry name" value="HTH-TYPE TRANSCRIPTIONAL ACTIVATOR RHAS"/>
    <property type="match status" value="1"/>
</dbReference>
<dbReference type="InterPro" id="IPR003313">
    <property type="entry name" value="AraC-bd"/>
</dbReference>
<protein>
    <submittedName>
        <fullName evidence="5">AraC family transcriptional regulator</fullName>
    </submittedName>
</protein>
<keyword evidence="1" id="KW-0805">Transcription regulation</keyword>
<dbReference type="SUPFAM" id="SSF51215">
    <property type="entry name" value="Regulatory protein AraC"/>
    <property type="match status" value="1"/>
</dbReference>
<dbReference type="PRINTS" id="PR00032">
    <property type="entry name" value="HTHARAC"/>
</dbReference>
<dbReference type="PANTHER" id="PTHR43280">
    <property type="entry name" value="ARAC-FAMILY TRANSCRIPTIONAL REGULATOR"/>
    <property type="match status" value="1"/>
</dbReference>
<dbReference type="Pfam" id="PF12833">
    <property type="entry name" value="HTH_18"/>
    <property type="match status" value="1"/>
</dbReference>
<dbReference type="PROSITE" id="PS00041">
    <property type="entry name" value="HTH_ARAC_FAMILY_1"/>
    <property type="match status" value="1"/>
</dbReference>
<sequence length="278" mass="32689">MDHIKLLQNPSLVYIGKLSEKPDWNFPSHRHDDLSEIVYILGGEGDFIIDDQPYLVQQGDLLIYNKGIFHEEKSSKNNPLKTYYCGIADIHIEGLPEGYITPMGTCPLIKQNKYSEQMEKLFSMMFEESSLKLKGYDDICKNLLRSMIIYIQRMAQLEEMKTKNDSETLALQIKEFLDKNYLKQLTLEEIALEFHMNAYYLSHVFKNHYNDSPINYMIYRRMGEAKKLLINTDMKVREISQLVGYENANYFSRIFAKTMGESPLQYKKNEKKERVNLK</sequence>
<dbReference type="InterPro" id="IPR014710">
    <property type="entry name" value="RmlC-like_jellyroll"/>
</dbReference>
<keyword evidence="2" id="KW-0238">DNA-binding</keyword>
<evidence type="ECO:0000256" key="2">
    <source>
        <dbReference type="ARBA" id="ARBA00023125"/>
    </source>
</evidence>
<dbReference type="Gene3D" id="1.10.10.60">
    <property type="entry name" value="Homeodomain-like"/>
    <property type="match status" value="2"/>
</dbReference>
<dbReference type="InterPro" id="IPR037923">
    <property type="entry name" value="HTH-like"/>
</dbReference>
<dbReference type="SUPFAM" id="SSF46689">
    <property type="entry name" value="Homeodomain-like"/>
    <property type="match status" value="2"/>
</dbReference>
<dbReference type="SMART" id="SM00342">
    <property type="entry name" value="HTH_ARAC"/>
    <property type="match status" value="1"/>
</dbReference>
<accession>A0ABZ2C9J5</accession>
<organism evidence="5 6">
    <name type="scientific">Niallia oryzisoli</name>
    <dbReference type="NCBI Taxonomy" id="1737571"/>
    <lineage>
        <taxon>Bacteria</taxon>
        <taxon>Bacillati</taxon>
        <taxon>Bacillota</taxon>
        <taxon>Bacilli</taxon>
        <taxon>Bacillales</taxon>
        <taxon>Bacillaceae</taxon>
        <taxon>Niallia</taxon>
    </lineage>
</organism>
<proteinExistence type="predicted"/>
<keyword evidence="3" id="KW-0804">Transcription</keyword>
<evidence type="ECO:0000313" key="6">
    <source>
        <dbReference type="Proteomes" id="UP001357223"/>
    </source>
</evidence>
<keyword evidence="6" id="KW-1185">Reference proteome</keyword>
<feature type="domain" description="HTH araC/xylS-type" evidence="4">
    <location>
        <begin position="171"/>
        <end position="269"/>
    </location>
</feature>
<dbReference type="Proteomes" id="UP001357223">
    <property type="component" value="Chromosome"/>
</dbReference>
<gene>
    <name evidence="5" type="ORF">R4Z09_21895</name>
</gene>
<name>A0ABZ2C9J5_9BACI</name>
<evidence type="ECO:0000259" key="4">
    <source>
        <dbReference type="PROSITE" id="PS01124"/>
    </source>
</evidence>
<evidence type="ECO:0000256" key="3">
    <source>
        <dbReference type="ARBA" id="ARBA00023163"/>
    </source>
</evidence>
<dbReference type="InterPro" id="IPR009057">
    <property type="entry name" value="Homeodomain-like_sf"/>
</dbReference>
<dbReference type="Gene3D" id="2.60.120.10">
    <property type="entry name" value="Jelly Rolls"/>
    <property type="match status" value="1"/>
</dbReference>
<evidence type="ECO:0000256" key="1">
    <source>
        <dbReference type="ARBA" id="ARBA00023015"/>
    </source>
</evidence>
<dbReference type="EMBL" id="CP137640">
    <property type="protein sequence ID" value="WVX79917.1"/>
    <property type="molecule type" value="Genomic_DNA"/>
</dbReference>
<dbReference type="PROSITE" id="PS01124">
    <property type="entry name" value="HTH_ARAC_FAMILY_2"/>
    <property type="match status" value="1"/>
</dbReference>
<dbReference type="Pfam" id="PF02311">
    <property type="entry name" value="AraC_binding"/>
    <property type="match status" value="1"/>
</dbReference>
<dbReference type="InterPro" id="IPR018062">
    <property type="entry name" value="HTH_AraC-typ_CS"/>
</dbReference>